<organism evidence="9 10">
    <name type="scientific">Caballeronia glathei</name>
    <dbReference type="NCBI Taxonomy" id="60547"/>
    <lineage>
        <taxon>Bacteria</taxon>
        <taxon>Pseudomonadati</taxon>
        <taxon>Pseudomonadota</taxon>
        <taxon>Betaproteobacteria</taxon>
        <taxon>Burkholderiales</taxon>
        <taxon>Burkholderiaceae</taxon>
        <taxon>Caballeronia</taxon>
    </lineage>
</organism>
<dbReference type="GO" id="GO:0008233">
    <property type="term" value="F:peptidase activity"/>
    <property type="evidence" value="ECO:0007669"/>
    <property type="project" value="UniProtKB-KW"/>
</dbReference>
<gene>
    <name evidence="9" type="ORF">BG61_35385</name>
</gene>
<dbReference type="GO" id="GO:0016829">
    <property type="term" value="F:lyase activity"/>
    <property type="evidence" value="ECO:0007669"/>
    <property type="project" value="UniProtKB-KW"/>
</dbReference>
<evidence type="ECO:0000256" key="8">
    <source>
        <dbReference type="RuleBase" id="RU364100"/>
    </source>
</evidence>
<keyword evidence="2 8" id="KW-0645">Protease</keyword>
<proteinExistence type="inferred from homology"/>
<evidence type="ECO:0000313" key="9">
    <source>
        <dbReference type="EMBL" id="KDR39001.1"/>
    </source>
</evidence>
<dbReference type="SUPFAM" id="SSF143081">
    <property type="entry name" value="BB1717-like"/>
    <property type="match status" value="1"/>
</dbReference>
<evidence type="ECO:0000256" key="6">
    <source>
        <dbReference type="ARBA" id="ARBA00023125"/>
    </source>
</evidence>
<dbReference type="EC" id="3.4.-.-" evidence="8"/>
<evidence type="ECO:0000256" key="5">
    <source>
        <dbReference type="ARBA" id="ARBA00023124"/>
    </source>
</evidence>
<name>A0A069PNW9_9BURK</name>
<evidence type="ECO:0000256" key="7">
    <source>
        <dbReference type="ARBA" id="ARBA00023239"/>
    </source>
</evidence>
<comment type="caution">
    <text evidence="9">The sequence shown here is derived from an EMBL/GenBank/DDBJ whole genome shotgun (WGS) entry which is preliminary data.</text>
</comment>
<keyword evidence="7" id="KW-0456">Lyase</keyword>
<dbReference type="AlphaFoldDB" id="A0A069PNW9"/>
<evidence type="ECO:0000256" key="2">
    <source>
        <dbReference type="ARBA" id="ARBA00022670"/>
    </source>
</evidence>
<dbReference type="Gene3D" id="3.90.1680.10">
    <property type="entry name" value="SOS response associated peptidase-like"/>
    <property type="match status" value="1"/>
</dbReference>
<keyword evidence="4 8" id="KW-0378">Hydrolase</keyword>
<dbReference type="EMBL" id="JFHC01000069">
    <property type="protein sequence ID" value="KDR39001.1"/>
    <property type="molecule type" value="Genomic_DNA"/>
</dbReference>
<dbReference type="RefSeq" id="WP_035942542.1">
    <property type="nucleotide sequence ID" value="NZ_CADFFX010000045.1"/>
</dbReference>
<sequence>MCTSYEANPADRFVTFSLFPRPDFDHKREIYKDYPAPIFRKVEEQYTTDAATFGLVPRQHIPPGVKVFDTMNARSESMGEKRSFRSAWNGLQLALVLCSAFFEPNYESGKAVRWRIGMANGEPLAIAGLWRSWKEADGGEALSFSMLTVNAAYHPLMNRFHRPGSEKRSVVILPPDEYESWLSCRSTDEARSFLRLYAAEAMRAEAYPLPPRTAKPKASPGVDIAQASLLADDGG</sequence>
<comment type="similarity">
    <text evidence="1 8">Belongs to the SOS response-associated peptidase family.</text>
</comment>
<accession>A0A069PNW9</accession>
<keyword evidence="10" id="KW-1185">Reference proteome</keyword>
<evidence type="ECO:0000256" key="3">
    <source>
        <dbReference type="ARBA" id="ARBA00022763"/>
    </source>
</evidence>
<dbReference type="Proteomes" id="UP000027466">
    <property type="component" value="Unassembled WGS sequence"/>
</dbReference>
<dbReference type="InterPro" id="IPR003738">
    <property type="entry name" value="SRAP"/>
</dbReference>
<keyword evidence="3" id="KW-0227">DNA damage</keyword>
<keyword evidence="6" id="KW-0238">DNA-binding</keyword>
<dbReference type="GO" id="GO:0003697">
    <property type="term" value="F:single-stranded DNA binding"/>
    <property type="evidence" value="ECO:0007669"/>
    <property type="project" value="InterPro"/>
</dbReference>
<dbReference type="GO" id="GO:0106300">
    <property type="term" value="P:protein-DNA covalent cross-linking repair"/>
    <property type="evidence" value="ECO:0007669"/>
    <property type="project" value="InterPro"/>
</dbReference>
<evidence type="ECO:0000256" key="4">
    <source>
        <dbReference type="ARBA" id="ARBA00022801"/>
    </source>
</evidence>
<dbReference type="PANTHER" id="PTHR13604:SF0">
    <property type="entry name" value="ABASIC SITE PROCESSING PROTEIN HMCES"/>
    <property type="match status" value="1"/>
</dbReference>
<dbReference type="InterPro" id="IPR036590">
    <property type="entry name" value="SRAP-like"/>
</dbReference>
<protein>
    <recommendedName>
        <fullName evidence="8">Abasic site processing protein</fullName>
        <ecNumber evidence="8">3.4.-.-</ecNumber>
    </recommendedName>
</protein>
<dbReference type="GO" id="GO:0006508">
    <property type="term" value="P:proteolysis"/>
    <property type="evidence" value="ECO:0007669"/>
    <property type="project" value="UniProtKB-KW"/>
</dbReference>
<dbReference type="Pfam" id="PF02586">
    <property type="entry name" value="SRAP"/>
    <property type="match status" value="1"/>
</dbReference>
<keyword evidence="5" id="KW-0190">Covalent protein-DNA linkage</keyword>
<reference evidence="9 10" key="1">
    <citation type="submission" date="2014-03" db="EMBL/GenBank/DDBJ databases">
        <title>Draft Genome Sequences of Four Burkholderia Strains.</title>
        <authorList>
            <person name="Liu X.Y."/>
            <person name="Li C.X."/>
            <person name="Xu J.H."/>
        </authorList>
    </citation>
    <scope>NUCLEOTIDE SEQUENCE [LARGE SCALE GENOMIC DNA]</scope>
    <source>
        <strain evidence="9 10">DSM 50014</strain>
    </source>
</reference>
<evidence type="ECO:0000256" key="1">
    <source>
        <dbReference type="ARBA" id="ARBA00008136"/>
    </source>
</evidence>
<evidence type="ECO:0000313" key="10">
    <source>
        <dbReference type="Proteomes" id="UP000027466"/>
    </source>
</evidence>
<dbReference type="PANTHER" id="PTHR13604">
    <property type="entry name" value="DC12-RELATED"/>
    <property type="match status" value="1"/>
</dbReference>